<dbReference type="GO" id="GO:0012505">
    <property type="term" value="C:endomembrane system"/>
    <property type="evidence" value="ECO:0007669"/>
    <property type="project" value="UniProtKB-SubCell"/>
</dbReference>
<dbReference type="Pfam" id="PF00957">
    <property type="entry name" value="Synaptobrevin"/>
    <property type="match status" value="1"/>
</dbReference>
<keyword evidence="6" id="KW-0812">Transmembrane</keyword>
<dbReference type="OrthoDB" id="190375at2759"/>
<evidence type="ECO:0000259" key="7">
    <source>
        <dbReference type="PROSITE" id="PS50892"/>
    </source>
</evidence>
<dbReference type="GeneID" id="106585117"/>
<gene>
    <name evidence="9" type="primary">LOC106585117</name>
</gene>
<dbReference type="InterPro" id="IPR042855">
    <property type="entry name" value="V_SNARE_CC"/>
</dbReference>
<dbReference type="Bgee" id="ENSSSAG00000080128">
    <property type="expression patterns" value="Expressed in eye and 26 other cell types or tissues"/>
</dbReference>
<sequence>MPRRNALYSVTVYDGNRDSNVKAMENGKNRLQQAQKEVEEVKVIMLDNLNKADERSGKLGELENRADELLEKSKAFSKSAGKVKQQKWWEHMKMKVLLTGIGVVVAAIIIGIVVWSASGPDDRSSNNSPTAVEQPTSRP</sequence>
<proteinExistence type="inferred from homology"/>
<dbReference type="GO" id="GO:0016192">
    <property type="term" value="P:vesicle-mediated transport"/>
    <property type="evidence" value="ECO:0007669"/>
    <property type="project" value="InterPro"/>
</dbReference>
<name>A0A1S3PG91_SALSA</name>
<feature type="domain" description="V-SNARE coiled-coil homology" evidence="7">
    <location>
        <begin position="30"/>
        <end position="90"/>
    </location>
</feature>
<keyword evidence="6" id="KW-0472">Membrane</keyword>
<dbReference type="PANTHER" id="PTHR45701">
    <property type="entry name" value="SYNAPTOBREVIN FAMILY MEMBER"/>
    <property type="match status" value="1"/>
</dbReference>
<feature type="coiled-coil region" evidence="4">
    <location>
        <begin position="21"/>
        <end position="79"/>
    </location>
</feature>
<evidence type="ECO:0000256" key="1">
    <source>
        <dbReference type="ARBA" id="ARBA00008025"/>
    </source>
</evidence>
<reference evidence="9" key="1">
    <citation type="submission" date="2025-08" db="UniProtKB">
        <authorList>
            <consortium name="RefSeq"/>
        </authorList>
    </citation>
    <scope>IDENTIFICATION</scope>
</reference>
<dbReference type="SUPFAM" id="SSF58038">
    <property type="entry name" value="SNARE fusion complex"/>
    <property type="match status" value="1"/>
</dbReference>
<dbReference type="KEGG" id="sasa:106585117"/>
<dbReference type="GO" id="GO:0016020">
    <property type="term" value="C:membrane"/>
    <property type="evidence" value="ECO:0007669"/>
    <property type="project" value="InterPro"/>
</dbReference>
<organism evidence="8 9">
    <name type="scientific">Salmo salar</name>
    <name type="common">Atlantic salmon</name>
    <dbReference type="NCBI Taxonomy" id="8030"/>
    <lineage>
        <taxon>Eukaryota</taxon>
        <taxon>Metazoa</taxon>
        <taxon>Chordata</taxon>
        <taxon>Craniata</taxon>
        <taxon>Vertebrata</taxon>
        <taxon>Euteleostomi</taxon>
        <taxon>Actinopterygii</taxon>
        <taxon>Neopterygii</taxon>
        <taxon>Teleostei</taxon>
        <taxon>Protacanthopterygii</taxon>
        <taxon>Salmoniformes</taxon>
        <taxon>Salmonidae</taxon>
        <taxon>Salmoninae</taxon>
        <taxon>Salmo</taxon>
    </lineage>
</organism>
<evidence type="ECO:0000313" key="8">
    <source>
        <dbReference type="Proteomes" id="UP001652741"/>
    </source>
</evidence>
<evidence type="ECO:0000256" key="6">
    <source>
        <dbReference type="SAM" id="Phobius"/>
    </source>
</evidence>
<evidence type="ECO:0000256" key="2">
    <source>
        <dbReference type="ARBA" id="ARBA00046280"/>
    </source>
</evidence>
<feature type="region of interest" description="Disordered" evidence="5">
    <location>
        <begin position="119"/>
        <end position="139"/>
    </location>
</feature>
<dbReference type="InterPro" id="IPR016444">
    <property type="entry name" value="Synaptobrevin/VAMP"/>
</dbReference>
<dbReference type="InterPro" id="IPR001388">
    <property type="entry name" value="Synaptobrevin-like"/>
</dbReference>
<feature type="compositionally biased region" description="Polar residues" evidence="5">
    <location>
        <begin position="125"/>
        <end position="139"/>
    </location>
</feature>
<feature type="transmembrane region" description="Helical" evidence="6">
    <location>
        <begin position="96"/>
        <end position="117"/>
    </location>
</feature>
<dbReference type="Proteomes" id="UP001652741">
    <property type="component" value="Chromosome ssa24"/>
</dbReference>
<evidence type="ECO:0000313" key="9">
    <source>
        <dbReference type="RefSeq" id="XP_014026439.1"/>
    </source>
</evidence>
<dbReference type="AlphaFoldDB" id="A0A1S3PG91"/>
<dbReference type="PRINTS" id="PR00219">
    <property type="entry name" value="SYNAPTOBREVN"/>
</dbReference>
<keyword evidence="6" id="KW-1133">Transmembrane helix</keyword>
<evidence type="ECO:0000256" key="5">
    <source>
        <dbReference type="SAM" id="MobiDB-lite"/>
    </source>
</evidence>
<accession>A0A1S3PG91</accession>
<evidence type="ECO:0000256" key="3">
    <source>
        <dbReference type="PROSITE-ProRule" id="PRU00290"/>
    </source>
</evidence>
<dbReference type="PROSITE" id="PS50892">
    <property type="entry name" value="V_SNARE"/>
    <property type="match status" value="1"/>
</dbReference>
<dbReference type="RefSeq" id="XP_014026439.1">
    <property type="nucleotide sequence ID" value="XM_014170964.2"/>
</dbReference>
<comment type="subcellular location">
    <subcellularLocation>
        <location evidence="2">Endomembrane system</location>
        <topology evidence="2">Single-pass type IV membrane protein</topology>
    </subcellularLocation>
</comment>
<evidence type="ECO:0000256" key="4">
    <source>
        <dbReference type="SAM" id="Coils"/>
    </source>
</evidence>
<dbReference type="CDD" id="cd15872">
    <property type="entry name" value="R-SNARE_VAMP5"/>
    <property type="match status" value="1"/>
</dbReference>
<protein>
    <submittedName>
        <fullName evidence="9">Vesicle-associated membrane protein 5</fullName>
    </submittedName>
</protein>
<keyword evidence="3 4" id="KW-0175">Coiled coil</keyword>
<keyword evidence="8" id="KW-1185">Reference proteome</keyword>
<dbReference type="InterPro" id="IPR042581">
    <property type="entry name" value="VAMP5_R-SNARE"/>
</dbReference>
<dbReference type="Gene3D" id="1.20.5.110">
    <property type="match status" value="1"/>
</dbReference>
<comment type="similarity">
    <text evidence="1">Belongs to the synaptobrevin family.</text>
</comment>